<evidence type="ECO:0000256" key="3">
    <source>
        <dbReference type="ARBA" id="ARBA00023163"/>
    </source>
</evidence>
<protein>
    <submittedName>
        <fullName evidence="6">NAC domain-containing protein 89</fullName>
    </submittedName>
</protein>
<accession>A0A1J3GH62</accession>
<evidence type="ECO:0000256" key="1">
    <source>
        <dbReference type="ARBA" id="ARBA00023015"/>
    </source>
</evidence>
<keyword evidence="2" id="KW-0238">DNA-binding</keyword>
<reference evidence="6" key="1">
    <citation type="submission" date="2016-07" db="EMBL/GenBank/DDBJ databases">
        <title>De novo transcriptome assembly of four accessions of the metal hyperaccumulator plant Noccaea caerulescens.</title>
        <authorList>
            <person name="Blande D."/>
            <person name="Halimaa P."/>
            <person name="Tervahauta A.I."/>
            <person name="Aarts M.G."/>
            <person name="Karenlampi S.O."/>
        </authorList>
    </citation>
    <scope>NUCLEOTIDE SEQUENCE</scope>
</reference>
<dbReference type="GO" id="GO:0006355">
    <property type="term" value="P:regulation of DNA-templated transcription"/>
    <property type="evidence" value="ECO:0007669"/>
    <property type="project" value="InterPro"/>
</dbReference>
<dbReference type="Pfam" id="PF02365">
    <property type="entry name" value="NAM"/>
    <property type="match status" value="1"/>
</dbReference>
<organism evidence="6">
    <name type="scientific">Noccaea caerulescens</name>
    <name type="common">Alpine penny-cress</name>
    <name type="synonym">Thlaspi caerulescens</name>
    <dbReference type="NCBI Taxonomy" id="107243"/>
    <lineage>
        <taxon>Eukaryota</taxon>
        <taxon>Viridiplantae</taxon>
        <taxon>Streptophyta</taxon>
        <taxon>Embryophyta</taxon>
        <taxon>Tracheophyta</taxon>
        <taxon>Spermatophyta</taxon>
        <taxon>Magnoliopsida</taxon>
        <taxon>eudicotyledons</taxon>
        <taxon>Gunneridae</taxon>
        <taxon>Pentapetalae</taxon>
        <taxon>rosids</taxon>
        <taxon>malvids</taxon>
        <taxon>Brassicales</taxon>
        <taxon>Brassicaceae</taxon>
        <taxon>Coluteocarpeae</taxon>
        <taxon>Noccaea</taxon>
    </lineage>
</organism>
<evidence type="ECO:0000256" key="4">
    <source>
        <dbReference type="ARBA" id="ARBA00023242"/>
    </source>
</evidence>
<dbReference type="AlphaFoldDB" id="A0A1J3GH62"/>
<evidence type="ECO:0000259" key="5">
    <source>
        <dbReference type="PROSITE" id="PS51005"/>
    </source>
</evidence>
<proteinExistence type="predicted"/>
<name>A0A1J3GH62_NOCCA</name>
<feature type="domain" description="NAC" evidence="5">
    <location>
        <begin position="21"/>
        <end position="166"/>
    </location>
</feature>
<keyword evidence="4" id="KW-0539">Nucleus</keyword>
<dbReference type="InterPro" id="IPR003441">
    <property type="entry name" value="NAC-dom"/>
</dbReference>
<dbReference type="Gene3D" id="2.170.150.80">
    <property type="entry name" value="NAC domain"/>
    <property type="match status" value="1"/>
</dbReference>
<dbReference type="PROSITE" id="PS51005">
    <property type="entry name" value="NAC"/>
    <property type="match status" value="1"/>
</dbReference>
<keyword evidence="1" id="KW-0805">Transcription regulation</keyword>
<dbReference type="GO" id="GO:0000976">
    <property type="term" value="F:transcription cis-regulatory region binding"/>
    <property type="evidence" value="ECO:0007669"/>
    <property type="project" value="UniProtKB-ARBA"/>
</dbReference>
<evidence type="ECO:0000313" key="6">
    <source>
        <dbReference type="EMBL" id="JAU54445.1"/>
    </source>
</evidence>
<gene>
    <name evidence="6" type="ORF">LE_TR22793_c0_g1_i1_g.72268</name>
</gene>
<dbReference type="PANTHER" id="PTHR31744">
    <property type="entry name" value="PROTEIN CUP-SHAPED COTYLEDON 2-RELATED"/>
    <property type="match status" value="1"/>
</dbReference>
<dbReference type="FunFam" id="2.170.150.80:FF:000006">
    <property type="entry name" value="NAC domain-containing protein 100-like"/>
    <property type="match status" value="1"/>
</dbReference>
<keyword evidence="3" id="KW-0804">Transcription</keyword>
<dbReference type="EMBL" id="GEVL01022896">
    <property type="protein sequence ID" value="JAU54445.1"/>
    <property type="molecule type" value="Transcribed_RNA"/>
</dbReference>
<dbReference type="SUPFAM" id="SSF101941">
    <property type="entry name" value="NAC domain"/>
    <property type="match status" value="1"/>
</dbReference>
<evidence type="ECO:0000256" key="2">
    <source>
        <dbReference type="ARBA" id="ARBA00023125"/>
    </source>
</evidence>
<sequence length="345" mass="38891">MEAETVRVCKDTAASVEASTVFPGFKFSPTDVELISFYLKRKMDGLERSVEIIPDADIYNFEPWDLPDKSIVKSDTEWFFFCARGKKYPHGSQNRRATKMGYWKATGKERDVKSGSEVIGTKRTLVFHTGRAPKGERTEWIMHEYCMCMKGVPLDDALVVCRLRRNKEFHTCTSHKAPEPNSAAEKKDTILQNGTTCSESPSDWDSMVDFYLAGESREKLLTEMAESSENLQVDNDEDFFADILRDEIINLDETVKTGNTPNEVPTLESASSAIRVLPLPNVIDRQMASLLEEIPSQEKKGKDSSGTEPLSSCFVGLYSIKTVNRARWDVIICVVALLVLLFNLE</sequence>
<dbReference type="InterPro" id="IPR036093">
    <property type="entry name" value="NAC_dom_sf"/>
</dbReference>
<dbReference type="PANTHER" id="PTHR31744:SF210">
    <property type="entry name" value="NAC DOMAIN-CONTAINING PROTEIN 86-LIKE"/>
    <property type="match status" value="1"/>
</dbReference>